<evidence type="ECO:0000313" key="7">
    <source>
        <dbReference type="Proteomes" id="UP000827092"/>
    </source>
</evidence>
<dbReference type="PANTHER" id="PTHR24300:SF403">
    <property type="entry name" value="CYTOCHROME P450 306A1"/>
    <property type="match status" value="1"/>
</dbReference>
<evidence type="ECO:0008006" key="8">
    <source>
        <dbReference type="Google" id="ProtNLM"/>
    </source>
</evidence>
<keyword evidence="5" id="KW-0812">Transmembrane</keyword>
<proteinExistence type="inferred from homology"/>
<dbReference type="InterPro" id="IPR036396">
    <property type="entry name" value="Cyt_P450_sf"/>
</dbReference>
<protein>
    <recommendedName>
        <fullName evidence="8">Cytochrome P450</fullName>
    </recommendedName>
</protein>
<keyword evidence="4" id="KW-0560">Oxidoreductase</keyword>
<dbReference type="GO" id="GO:0005737">
    <property type="term" value="C:cytoplasm"/>
    <property type="evidence" value="ECO:0007669"/>
    <property type="project" value="TreeGrafter"/>
</dbReference>
<dbReference type="GO" id="GO:0006805">
    <property type="term" value="P:xenobiotic metabolic process"/>
    <property type="evidence" value="ECO:0007669"/>
    <property type="project" value="TreeGrafter"/>
</dbReference>
<keyword evidence="3" id="KW-0408">Iron</keyword>
<dbReference type="GO" id="GO:0006082">
    <property type="term" value="P:organic acid metabolic process"/>
    <property type="evidence" value="ECO:0007669"/>
    <property type="project" value="TreeGrafter"/>
</dbReference>
<keyword evidence="7" id="KW-1185">Reference proteome</keyword>
<dbReference type="EMBL" id="JAFNEN010001765">
    <property type="protein sequence ID" value="KAG8173442.1"/>
    <property type="molecule type" value="Genomic_DNA"/>
</dbReference>
<dbReference type="Pfam" id="PF00067">
    <property type="entry name" value="p450"/>
    <property type="match status" value="1"/>
</dbReference>
<dbReference type="GO" id="GO:0016712">
    <property type="term" value="F:oxidoreductase activity, acting on paired donors, with incorporation or reduction of molecular oxygen, reduced flavin or flavoprotein as one donor, and incorporation of one atom of oxygen"/>
    <property type="evidence" value="ECO:0007669"/>
    <property type="project" value="TreeGrafter"/>
</dbReference>
<evidence type="ECO:0000256" key="1">
    <source>
        <dbReference type="ARBA" id="ARBA00010617"/>
    </source>
</evidence>
<keyword evidence="5" id="KW-0472">Membrane</keyword>
<dbReference type="GO" id="GO:0005506">
    <property type="term" value="F:iron ion binding"/>
    <property type="evidence" value="ECO:0007669"/>
    <property type="project" value="InterPro"/>
</dbReference>
<gene>
    <name evidence="6" type="ORF">JTE90_025284</name>
</gene>
<dbReference type="AlphaFoldDB" id="A0AAV6TN76"/>
<evidence type="ECO:0000313" key="6">
    <source>
        <dbReference type="EMBL" id="KAG8173442.1"/>
    </source>
</evidence>
<dbReference type="SUPFAM" id="SSF48264">
    <property type="entry name" value="Cytochrome P450"/>
    <property type="match status" value="1"/>
</dbReference>
<evidence type="ECO:0000256" key="4">
    <source>
        <dbReference type="ARBA" id="ARBA00023033"/>
    </source>
</evidence>
<comment type="similarity">
    <text evidence="1">Belongs to the cytochrome P450 family.</text>
</comment>
<keyword evidence="4" id="KW-0503">Monooxygenase</keyword>
<dbReference type="Gene3D" id="1.10.630.10">
    <property type="entry name" value="Cytochrome P450"/>
    <property type="match status" value="1"/>
</dbReference>
<dbReference type="Proteomes" id="UP000827092">
    <property type="component" value="Unassembled WGS sequence"/>
</dbReference>
<reference evidence="6 7" key="1">
    <citation type="journal article" date="2022" name="Nat. Ecol. Evol.">
        <title>A masculinizing supergene underlies an exaggerated male reproductive morph in a spider.</title>
        <authorList>
            <person name="Hendrickx F."/>
            <person name="De Corte Z."/>
            <person name="Sonet G."/>
            <person name="Van Belleghem S.M."/>
            <person name="Kostlbacher S."/>
            <person name="Vangestel C."/>
        </authorList>
    </citation>
    <scope>NUCLEOTIDE SEQUENCE [LARGE SCALE GENOMIC DNA]</scope>
    <source>
        <strain evidence="6">W744_W776</strain>
    </source>
</reference>
<keyword evidence="2" id="KW-0479">Metal-binding</keyword>
<evidence type="ECO:0000256" key="2">
    <source>
        <dbReference type="ARBA" id="ARBA00022723"/>
    </source>
</evidence>
<dbReference type="InterPro" id="IPR050182">
    <property type="entry name" value="Cytochrome_P450_fam2"/>
</dbReference>
<feature type="transmembrane region" description="Helical" evidence="5">
    <location>
        <begin position="6"/>
        <end position="29"/>
    </location>
</feature>
<organism evidence="6 7">
    <name type="scientific">Oedothorax gibbosus</name>
    <dbReference type="NCBI Taxonomy" id="931172"/>
    <lineage>
        <taxon>Eukaryota</taxon>
        <taxon>Metazoa</taxon>
        <taxon>Ecdysozoa</taxon>
        <taxon>Arthropoda</taxon>
        <taxon>Chelicerata</taxon>
        <taxon>Arachnida</taxon>
        <taxon>Araneae</taxon>
        <taxon>Araneomorphae</taxon>
        <taxon>Entelegynae</taxon>
        <taxon>Araneoidea</taxon>
        <taxon>Linyphiidae</taxon>
        <taxon>Erigoninae</taxon>
        <taxon>Oedothorax</taxon>
    </lineage>
</organism>
<comment type="caution">
    <text evidence="6">The sequence shown here is derived from an EMBL/GenBank/DDBJ whole genome shotgun (WGS) entry which is preliminary data.</text>
</comment>
<dbReference type="GO" id="GO:0008395">
    <property type="term" value="F:steroid hydroxylase activity"/>
    <property type="evidence" value="ECO:0007669"/>
    <property type="project" value="TreeGrafter"/>
</dbReference>
<accession>A0AAV6TN76</accession>
<keyword evidence="5" id="KW-1133">Transmembrane helix</keyword>
<dbReference type="InterPro" id="IPR001128">
    <property type="entry name" value="Cyt_P450"/>
</dbReference>
<dbReference type="PANTHER" id="PTHR24300">
    <property type="entry name" value="CYTOCHROME P450 508A4-RELATED"/>
    <property type="match status" value="1"/>
</dbReference>
<evidence type="ECO:0000256" key="3">
    <source>
        <dbReference type="ARBA" id="ARBA00023004"/>
    </source>
</evidence>
<name>A0AAV6TN76_9ARAC</name>
<sequence>MVADELFSLPLLVAGVAAAVLGLTTWLLFRGKKRLPPGPMGLPIIGYHPFLSNDPYKDFMEMSSKYGPVVSYRSLGGTLVVVLNGAKTIKEVMVNRADEFVGRMGFNMVDWISDGVGMTQEEGDAWKEQRRFFLSTAKNYGFGKLELEDRMHDEYRAMLQDLRDTKGRDADLQFHIAYANNCIISHLLFSKRFEKDEFYKNLLVAFKNVVNLFLGKRHIVVGLMLKLDLLMAPEMKEAAKSKAMFKKLTAEIVKEHMKNLDPANPKDYVDEYLVHMQKLIKSGNKGTFT</sequence>
<evidence type="ECO:0000256" key="5">
    <source>
        <dbReference type="SAM" id="Phobius"/>
    </source>
</evidence>
<dbReference type="GO" id="GO:0020037">
    <property type="term" value="F:heme binding"/>
    <property type="evidence" value="ECO:0007669"/>
    <property type="project" value="InterPro"/>
</dbReference>
<feature type="non-terminal residue" evidence="6">
    <location>
        <position position="289"/>
    </location>
</feature>